<evidence type="ECO:0000256" key="2">
    <source>
        <dbReference type="SAM" id="Phobius"/>
    </source>
</evidence>
<dbReference type="Pfam" id="PF13181">
    <property type="entry name" value="TPR_8"/>
    <property type="match status" value="2"/>
</dbReference>
<keyword evidence="2" id="KW-0812">Transmembrane</keyword>
<dbReference type="SMART" id="SM00028">
    <property type="entry name" value="TPR"/>
    <property type="match status" value="3"/>
</dbReference>
<dbReference type="SUPFAM" id="SSF48452">
    <property type="entry name" value="TPR-like"/>
    <property type="match status" value="2"/>
</dbReference>
<dbReference type="PROSITE" id="PS50005">
    <property type="entry name" value="TPR"/>
    <property type="match status" value="1"/>
</dbReference>
<evidence type="ECO:0000256" key="1">
    <source>
        <dbReference type="PROSITE-ProRule" id="PRU00339"/>
    </source>
</evidence>
<keyword evidence="1" id="KW-0802">TPR repeat</keyword>
<sequence>MKNKGYEKALGLFNDGNIDIAIEICDREISKDLTNSNVINLKGLLLYLKGELEDAIALWNINKDYNDDNISVSYIRDIQKDFKRKELYEEAKELINNLDIDKAIDILNLCSKSDFNSININNDLALCYYKKGNHENARKYLDKVFSLDKKNKLAREINGKLNSIYKYRDRGDFTKKISLGFLMGIGMIAIVFITNQKFMSHKIPKINLEKNPDNIEKIVDNQNIVNKNQDISHEEVNIEKDLTEDEIRENYINATEMYDKEDYEKVKDILENTVSKLKGSHLDDDIIFLLGATYENLGYKDKAIEIFDRYISEYINGSYIEEAYYRAALLYRNEDIDISKNYANKILINYPNSIYNNSYVEEIMSS</sequence>
<gene>
    <name evidence="3" type="ORF">H9660_15805</name>
</gene>
<dbReference type="RefSeq" id="WP_191751333.1">
    <property type="nucleotide sequence ID" value="NZ_JACSQZ010000105.1"/>
</dbReference>
<proteinExistence type="predicted"/>
<evidence type="ECO:0000313" key="4">
    <source>
        <dbReference type="Proteomes" id="UP000640335"/>
    </source>
</evidence>
<keyword evidence="2" id="KW-1133">Transmembrane helix</keyword>
<dbReference type="Pfam" id="PF13174">
    <property type="entry name" value="TPR_6"/>
    <property type="match status" value="1"/>
</dbReference>
<keyword evidence="2" id="KW-0472">Membrane</keyword>
<dbReference type="InterPro" id="IPR011990">
    <property type="entry name" value="TPR-like_helical_dom_sf"/>
</dbReference>
<dbReference type="Proteomes" id="UP000640335">
    <property type="component" value="Unassembled WGS sequence"/>
</dbReference>
<accession>A0ABR8Q847</accession>
<dbReference type="Gene3D" id="1.25.40.10">
    <property type="entry name" value="Tetratricopeptide repeat domain"/>
    <property type="match status" value="2"/>
</dbReference>
<comment type="caution">
    <text evidence="3">The sequence shown here is derived from an EMBL/GenBank/DDBJ whole genome shotgun (WGS) entry which is preliminary data.</text>
</comment>
<protein>
    <submittedName>
        <fullName evidence="3">Tetratricopeptide repeat protein</fullName>
    </submittedName>
</protein>
<organism evidence="3 4">
    <name type="scientific">Clostridium gallinarum</name>
    <dbReference type="NCBI Taxonomy" id="2762246"/>
    <lineage>
        <taxon>Bacteria</taxon>
        <taxon>Bacillati</taxon>
        <taxon>Bacillota</taxon>
        <taxon>Clostridia</taxon>
        <taxon>Eubacteriales</taxon>
        <taxon>Clostridiaceae</taxon>
        <taxon>Clostridium</taxon>
    </lineage>
</organism>
<evidence type="ECO:0000313" key="3">
    <source>
        <dbReference type="EMBL" id="MBD7916596.1"/>
    </source>
</evidence>
<feature type="repeat" description="TPR" evidence="1">
    <location>
        <begin position="118"/>
        <end position="151"/>
    </location>
</feature>
<keyword evidence="4" id="KW-1185">Reference proteome</keyword>
<dbReference type="EMBL" id="JACSQZ010000105">
    <property type="protein sequence ID" value="MBD7916596.1"/>
    <property type="molecule type" value="Genomic_DNA"/>
</dbReference>
<name>A0ABR8Q847_9CLOT</name>
<reference evidence="3 4" key="1">
    <citation type="submission" date="2020-08" db="EMBL/GenBank/DDBJ databases">
        <title>A Genomic Blueprint of the Chicken Gut Microbiome.</title>
        <authorList>
            <person name="Gilroy R."/>
            <person name="Ravi A."/>
            <person name="Getino M."/>
            <person name="Pursley I."/>
            <person name="Horton D.L."/>
            <person name="Alikhan N.-F."/>
            <person name="Baker D."/>
            <person name="Gharbi K."/>
            <person name="Hall N."/>
            <person name="Watson M."/>
            <person name="Adriaenssens E.M."/>
            <person name="Foster-Nyarko E."/>
            <person name="Jarju S."/>
            <person name="Secka A."/>
            <person name="Antonio M."/>
            <person name="Oren A."/>
            <person name="Chaudhuri R."/>
            <person name="La Ragione R.M."/>
            <person name="Hildebrand F."/>
            <person name="Pallen M.J."/>
        </authorList>
    </citation>
    <scope>NUCLEOTIDE SEQUENCE [LARGE SCALE GENOMIC DNA]</scope>
    <source>
        <strain evidence="3 4">Sa3CUN1</strain>
    </source>
</reference>
<dbReference type="InterPro" id="IPR019734">
    <property type="entry name" value="TPR_rpt"/>
</dbReference>
<feature type="transmembrane region" description="Helical" evidence="2">
    <location>
        <begin position="177"/>
        <end position="194"/>
    </location>
</feature>